<gene>
    <name evidence="2" type="ORF">PoMZ_08105</name>
</gene>
<dbReference type="FunFam" id="2.60.40.1210:FF:000004">
    <property type="entry name" value="Cellobiose dehydrogenase"/>
    <property type="match status" value="1"/>
</dbReference>
<protein>
    <recommendedName>
        <fullName evidence="1">Cellobiose dehydrogenase-like cytochrome domain-containing protein</fullName>
    </recommendedName>
</protein>
<dbReference type="PANTHER" id="PTHR47190:SF1">
    <property type="entry name" value="GLUCOSE-METHANOL-CHOLINE OXIDOREDUCTASE N-TERMINAL DOMAIN-CONTAINING PROTEIN"/>
    <property type="match status" value="1"/>
</dbReference>
<feature type="domain" description="Cellobiose dehydrogenase-like cytochrome" evidence="1">
    <location>
        <begin position="34"/>
        <end position="228"/>
    </location>
</feature>
<accession>A0A4P7NGS8</accession>
<name>A0A4P7NGS8_PYROR</name>
<evidence type="ECO:0000313" key="3">
    <source>
        <dbReference type="Proteomes" id="UP000294847"/>
    </source>
</evidence>
<dbReference type="InterPro" id="IPR015920">
    <property type="entry name" value="Cellobiose_DH-like_cyt"/>
</dbReference>
<dbReference type="Gene3D" id="2.60.40.1210">
    <property type="entry name" value="Cellobiose dehydrogenase, cytochrome domain"/>
    <property type="match status" value="1"/>
</dbReference>
<reference evidence="2 3" key="1">
    <citation type="journal article" date="2019" name="Mol. Biol. Evol.">
        <title>Blast fungal genomes show frequent chromosomal changes, gene gains and losses, and effector gene turnover.</title>
        <authorList>
            <person name="Gomez Luciano L.B."/>
            <person name="Jason Tsai I."/>
            <person name="Chuma I."/>
            <person name="Tosa Y."/>
            <person name="Chen Y.H."/>
            <person name="Li J.Y."/>
            <person name="Li M.Y."/>
            <person name="Jade Lu M.Y."/>
            <person name="Nakayashiki H."/>
            <person name="Li W.H."/>
        </authorList>
    </citation>
    <scope>NUCLEOTIDE SEQUENCE [LARGE SCALE GENOMIC DNA]</scope>
    <source>
        <strain evidence="2">MZ5-1-6</strain>
    </source>
</reference>
<organism evidence="2 3">
    <name type="scientific">Pyricularia oryzae</name>
    <name type="common">Rice blast fungus</name>
    <name type="synonym">Magnaporthe oryzae</name>
    <dbReference type="NCBI Taxonomy" id="318829"/>
    <lineage>
        <taxon>Eukaryota</taxon>
        <taxon>Fungi</taxon>
        <taxon>Dikarya</taxon>
        <taxon>Ascomycota</taxon>
        <taxon>Pezizomycotina</taxon>
        <taxon>Sordariomycetes</taxon>
        <taxon>Sordariomycetidae</taxon>
        <taxon>Magnaporthales</taxon>
        <taxon>Pyriculariaceae</taxon>
        <taxon>Pyricularia</taxon>
    </lineage>
</organism>
<dbReference type="Proteomes" id="UP000294847">
    <property type="component" value="Chromosome 4"/>
</dbReference>
<dbReference type="Pfam" id="PF16010">
    <property type="entry name" value="CDH-cyt"/>
    <property type="match status" value="1"/>
</dbReference>
<dbReference type="AlphaFoldDB" id="A0A4P7NGS8"/>
<evidence type="ECO:0000259" key="1">
    <source>
        <dbReference type="Pfam" id="PF16010"/>
    </source>
</evidence>
<dbReference type="EMBL" id="CP034207">
    <property type="protein sequence ID" value="QBZ61159.1"/>
    <property type="molecule type" value="Genomic_DNA"/>
</dbReference>
<dbReference type="CDD" id="cd09630">
    <property type="entry name" value="CDH_like_cytochrome"/>
    <property type="match status" value="1"/>
</dbReference>
<dbReference type="SUPFAM" id="SSF49344">
    <property type="entry name" value="CBD9-like"/>
    <property type="match status" value="1"/>
</dbReference>
<proteinExistence type="predicted"/>
<sequence>MQFGKVTTQAAFAVASLLFGYVVAQYEEMVPGSFTDEETGIEFASWSVFTGAGGVGEFTMGMALPADALETDATEYIGYLSCSKPSQQETGWCGFAHAGHMTTDLLLMAWPHEGQVLTSFRYTTGYHMPSPYAGGNATLTQIRSRVGDSSYEVVFRCRGCFAWPGAGGEEESVRTSSPDRYAIFGYAQSSVGPSSPACPARLTFGFHDNGFAQWIAEYEAAVSEKYDQWAALATETVTGSC</sequence>
<dbReference type="PANTHER" id="PTHR47190">
    <property type="entry name" value="DEHYDROGENASE, PUTATIVE-RELATED"/>
    <property type="match status" value="1"/>
</dbReference>
<dbReference type="InterPro" id="IPR053208">
    <property type="entry name" value="GMC_Oxidoreductase_CD"/>
</dbReference>
<evidence type="ECO:0000313" key="2">
    <source>
        <dbReference type="EMBL" id="QBZ61159.1"/>
    </source>
</evidence>